<keyword evidence="4" id="KW-1185">Reference proteome</keyword>
<comment type="caution">
    <text evidence="3">The sequence shown here is derived from an EMBL/GenBank/DDBJ whole genome shotgun (WGS) entry which is preliminary data.</text>
</comment>
<evidence type="ECO:0000256" key="2">
    <source>
        <dbReference type="SAM" id="Phobius"/>
    </source>
</evidence>
<feature type="region of interest" description="Disordered" evidence="1">
    <location>
        <begin position="175"/>
        <end position="240"/>
    </location>
</feature>
<name>A0AAV9GQE1_9PEZI</name>
<dbReference type="EMBL" id="MU865936">
    <property type="protein sequence ID" value="KAK4449662.1"/>
    <property type="molecule type" value="Genomic_DNA"/>
</dbReference>
<feature type="transmembrane region" description="Helical" evidence="2">
    <location>
        <begin position="95"/>
        <end position="114"/>
    </location>
</feature>
<feature type="compositionally biased region" description="Basic and acidic residues" evidence="1">
    <location>
        <begin position="60"/>
        <end position="79"/>
    </location>
</feature>
<feature type="compositionally biased region" description="Basic residues" evidence="1">
    <location>
        <begin position="226"/>
        <end position="240"/>
    </location>
</feature>
<feature type="region of interest" description="Disordered" evidence="1">
    <location>
        <begin position="1"/>
        <end position="28"/>
    </location>
</feature>
<keyword evidence="2" id="KW-1133">Transmembrane helix</keyword>
<keyword evidence="2" id="KW-0472">Membrane</keyword>
<gene>
    <name evidence="3" type="ORF">QBC34DRAFT_404592</name>
</gene>
<organism evidence="3 4">
    <name type="scientific">Podospora aff. communis PSN243</name>
    <dbReference type="NCBI Taxonomy" id="3040156"/>
    <lineage>
        <taxon>Eukaryota</taxon>
        <taxon>Fungi</taxon>
        <taxon>Dikarya</taxon>
        <taxon>Ascomycota</taxon>
        <taxon>Pezizomycotina</taxon>
        <taxon>Sordariomycetes</taxon>
        <taxon>Sordariomycetidae</taxon>
        <taxon>Sordariales</taxon>
        <taxon>Podosporaceae</taxon>
        <taxon>Podospora</taxon>
    </lineage>
</organism>
<accession>A0AAV9GQE1</accession>
<protein>
    <submittedName>
        <fullName evidence="3">Uncharacterized protein</fullName>
    </submittedName>
</protein>
<sequence>MERLTGIRSRARPPRAQEQPTLCQEIPGRSIEPSKLQELLELRFGDGDRYRVEISKLPDDASKPLSDKQIQDSNLREPHAASPDIPGGTWQHSNLQTITLILLPTTVVSTFFLSDVVRFHDVDGLLRPGVSWMALARFLSFTFFFGLIVSFWLRCLEDKMRFLLEQRRLEAMKMKDDKVTVPSQEERMDDGHGERSGSTADRMMSGALPGPPEAEPPSGTQESRKRPSGKRRRRDRSTKR</sequence>
<keyword evidence="2" id="KW-0812">Transmembrane</keyword>
<feature type="transmembrane region" description="Helical" evidence="2">
    <location>
        <begin position="134"/>
        <end position="153"/>
    </location>
</feature>
<proteinExistence type="predicted"/>
<dbReference type="Proteomes" id="UP001321760">
    <property type="component" value="Unassembled WGS sequence"/>
</dbReference>
<reference evidence="3" key="1">
    <citation type="journal article" date="2023" name="Mol. Phylogenet. Evol.">
        <title>Genome-scale phylogeny and comparative genomics of the fungal order Sordariales.</title>
        <authorList>
            <person name="Hensen N."/>
            <person name="Bonometti L."/>
            <person name="Westerberg I."/>
            <person name="Brannstrom I.O."/>
            <person name="Guillou S."/>
            <person name="Cros-Aarteil S."/>
            <person name="Calhoun S."/>
            <person name="Haridas S."/>
            <person name="Kuo A."/>
            <person name="Mondo S."/>
            <person name="Pangilinan J."/>
            <person name="Riley R."/>
            <person name="LaButti K."/>
            <person name="Andreopoulos B."/>
            <person name="Lipzen A."/>
            <person name="Chen C."/>
            <person name="Yan M."/>
            <person name="Daum C."/>
            <person name="Ng V."/>
            <person name="Clum A."/>
            <person name="Steindorff A."/>
            <person name="Ohm R.A."/>
            <person name="Martin F."/>
            <person name="Silar P."/>
            <person name="Natvig D.O."/>
            <person name="Lalanne C."/>
            <person name="Gautier V."/>
            <person name="Ament-Velasquez S.L."/>
            <person name="Kruys A."/>
            <person name="Hutchinson M.I."/>
            <person name="Powell A.J."/>
            <person name="Barry K."/>
            <person name="Miller A.N."/>
            <person name="Grigoriev I.V."/>
            <person name="Debuchy R."/>
            <person name="Gladieux P."/>
            <person name="Hiltunen Thoren M."/>
            <person name="Johannesson H."/>
        </authorList>
    </citation>
    <scope>NUCLEOTIDE SEQUENCE</scope>
    <source>
        <strain evidence="3">PSN243</strain>
    </source>
</reference>
<evidence type="ECO:0000313" key="3">
    <source>
        <dbReference type="EMBL" id="KAK4449662.1"/>
    </source>
</evidence>
<evidence type="ECO:0000256" key="1">
    <source>
        <dbReference type="SAM" id="MobiDB-lite"/>
    </source>
</evidence>
<reference evidence="3" key="2">
    <citation type="submission" date="2023-05" db="EMBL/GenBank/DDBJ databases">
        <authorList>
            <consortium name="Lawrence Berkeley National Laboratory"/>
            <person name="Steindorff A."/>
            <person name="Hensen N."/>
            <person name="Bonometti L."/>
            <person name="Westerberg I."/>
            <person name="Brannstrom I.O."/>
            <person name="Guillou S."/>
            <person name="Cros-Aarteil S."/>
            <person name="Calhoun S."/>
            <person name="Haridas S."/>
            <person name="Kuo A."/>
            <person name="Mondo S."/>
            <person name="Pangilinan J."/>
            <person name="Riley R."/>
            <person name="Labutti K."/>
            <person name="Andreopoulos B."/>
            <person name="Lipzen A."/>
            <person name="Chen C."/>
            <person name="Yanf M."/>
            <person name="Daum C."/>
            <person name="Ng V."/>
            <person name="Clum A."/>
            <person name="Ohm R."/>
            <person name="Martin F."/>
            <person name="Silar P."/>
            <person name="Natvig D."/>
            <person name="Lalanne C."/>
            <person name="Gautier V."/>
            <person name="Ament-Velasquez S.L."/>
            <person name="Kruys A."/>
            <person name="Hutchinson M.I."/>
            <person name="Powell A.J."/>
            <person name="Barry K."/>
            <person name="Miller A.N."/>
            <person name="Grigoriev I.V."/>
            <person name="Debuchy R."/>
            <person name="Gladieux P."/>
            <person name="Thoren M.H."/>
            <person name="Johannesson H."/>
        </authorList>
    </citation>
    <scope>NUCLEOTIDE SEQUENCE</scope>
    <source>
        <strain evidence="3">PSN243</strain>
    </source>
</reference>
<feature type="compositionally biased region" description="Basic and acidic residues" evidence="1">
    <location>
        <begin position="175"/>
        <end position="195"/>
    </location>
</feature>
<evidence type="ECO:0000313" key="4">
    <source>
        <dbReference type="Proteomes" id="UP001321760"/>
    </source>
</evidence>
<dbReference type="AlphaFoldDB" id="A0AAV9GQE1"/>
<feature type="region of interest" description="Disordered" evidence="1">
    <location>
        <begin position="60"/>
        <end position="88"/>
    </location>
</feature>